<accession>A0A0B6YN12</accession>
<name>A0A0B6YN12_9EUPU</name>
<dbReference type="AlphaFoldDB" id="A0A0B6YN12"/>
<dbReference type="EMBL" id="HACG01010768">
    <property type="protein sequence ID" value="CEK57633.1"/>
    <property type="molecule type" value="Transcribed_RNA"/>
</dbReference>
<sequence>DAQEFIPRSKVAFVSSTYPGQEQSQNDAFSLSVTAAEFVPRVPDDYRDFTCPYYPKNFEQCPSYLLEGVNTLTVNGQSDPLCSYGVSARSIANPILERFNQALHILNMHPGNIEEYLR</sequence>
<reference evidence="1" key="1">
    <citation type="submission" date="2014-12" db="EMBL/GenBank/DDBJ databases">
        <title>Insight into the proteome of Arion vulgaris.</title>
        <authorList>
            <person name="Aradska J."/>
            <person name="Bulat T."/>
            <person name="Smidak R."/>
            <person name="Sarate P."/>
            <person name="Gangsoo J."/>
            <person name="Sialana F."/>
            <person name="Bilban M."/>
            <person name="Lubec G."/>
        </authorList>
    </citation>
    <scope>NUCLEOTIDE SEQUENCE</scope>
    <source>
        <tissue evidence="1">Skin</tissue>
    </source>
</reference>
<evidence type="ECO:0000313" key="1">
    <source>
        <dbReference type="EMBL" id="CEK57633.1"/>
    </source>
</evidence>
<feature type="non-terminal residue" evidence="1">
    <location>
        <position position="118"/>
    </location>
</feature>
<feature type="non-terminal residue" evidence="1">
    <location>
        <position position="1"/>
    </location>
</feature>
<protein>
    <submittedName>
        <fullName evidence="1">Uncharacterized protein</fullName>
    </submittedName>
</protein>
<proteinExistence type="predicted"/>
<gene>
    <name evidence="1" type="primary">ORF30693</name>
</gene>
<organism evidence="1">
    <name type="scientific">Arion vulgaris</name>
    <dbReference type="NCBI Taxonomy" id="1028688"/>
    <lineage>
        <taxon>Eukaryota</taxon>
        <taxon>Metazoa</taxon>
        <taxon>Spiralia</taxon>
        <taxon>Lophotrochozoa</taxon>
        <taxon>Mollusca</taxon>
        <taxon>Gastropoda</taxon>
        <taxon>Heterobranchia</taxon>
        <taxon>Euthyneura</taxon>
        <taxon>Panpulmonata</taxon>
        <taxon>Eupulmonata</taxon>
        <taxon>Stylommatophora</taxon>
        <taxon>Helicina</taxon>
        <taxon>Arionoidea</taxon>
        <taxon>Arionidae</taxon>
        <taxon>Arion</taxon>
    </lineage>
</organism>